<feature type="transmembrane region" description="Helical" evidence="1">
    <location>
        <begin position="35"/>
        <end position="55"/>
    </location>
</feature>
<feature type="transmembrane region" description="Helical" evidence="1">
    <location>
        <begin position="284"/>
        <end position="301"/>
    </location>
</feature>
<feature type="transmembrane region" description="Helical" evidence="1">
    <location>
        <begin position="131"/>
        <end position="151"/>
    </location>
</feature>
<sequence>MLKERVTAAIDWIDYARRGPSEADRPRMLRIVYRTWLIAFALKILGSTWDVSWHFKWLRDDLAPPHLLNTIGTVMVVVLVACHTYTGFGVDKVSLRLMQLGTGVFLLAIPVDIINHAVNGLDITAWSFSHAGLYIGTAIMLLGAARAYWLFGPRDRMAEWRFTMAALWFGFFENTLFPNQHQEYGVLSIAAYLRNTPYAEEELRAFAAKQLGMPLGKDSFIAFALPIPAWVYLAWAIGVGLIALVIARKMVGLKYTATAVAAAYVAYRCVAWGLLSAADFPPSAVPFMLLGGAVAIDLVMLRPLPWWGEAIGGSALAAVLTGVVFWAQSELLAGPPVDFGSWYGGASIWYGAAGLAFLWGLTNIVSRSAAWNRHMEPAAFRPPRFPLMRNPVAAGSTVGS</sequence>
<comment type="caution">
    <text evidence="2">The sequence shown here is derived from an EMBL/GenBank/DDBJ whole genome shotgun (WGS) entry which is preliminary data.</text>
</comment>
<proteinExistence type="predicted"/>
<dbReference type="RefSeq" id="WP_285661272.1">
    <property type="nucleotide sequence ID" value="NZ_BSTX01000001.1"/>
</dbReference>
<gene>
    <name evidence="2" type="ORF">Afil01_08800</name>
</gene>
<keyword evidence="3" id="KW-1185">Reference proteome</keyword>
<dbReference type="AlphaFoldDB" id="A0A9W6W7L7"/>
<feature type="transmembrane region" description="Helical" evidence="1">
    <location>
        <begin position="259"/>
        <end position="278"/>
    </location>
</feature>
<reference evidence="2" key="1">
    <citation type="submission" date="2023-03" db="EMBL/GenBank/DDBJ databases">
        <title>Actinorhabdospora filicis NBRC 111898.</title>
        <authorList>
            <person name="Ichikawa N."/>
            <person name="Sato H."/>
            <person name="Tonouchi N."/>
        </authorList>
    </citation>
    <scope>NUCLEOTIDE SEQUENCE</scope>
    <source>
        <strain evidence="2">NBRC 111898</strain>
    </source>
</reference>
<feature type="transmembrane region" description="Helical" evidence="1">
    <location>
        <begin position="67"/>
        <end position="88"/>
    </location>
</feature>
<feature type="transmembrane region" description="Helical" evidence="1">
    <location>
        <begin position="220"/>
        <end position="247"/>
    </location>
</feature>
<feature type="transmembrane region" description="Helical" evidence="1">
    <location>
        <begin position="347"/>
        <end position="365"/>
    </location>
</feature>
<feature type="transmembrane region" description="Helical" evidence="1">
    <location>
        <begin position="158"/>
        <end position="177"/>
    </location>
</feature>
<feature type="transmembrane region" description="Helical" evidence="1">
    <location>
        <begin position="100"/>
        <end position="119"/>
    </location>
</feature>
<dbReference type="Proteomes" id="UP001165079">
    <property type="component" value="Unassembled WGS sequence"/>
</dbReference>
<feature type="transmembrane region" description="Helical" evidence="1">
    <location>
        <begin position="306"/>
        <end position="327"/>
    </location>
</feature>
<keyword evidence="1" id="KW-0472">Membrane</keyword>
<accession>A0A9W6W7L7</accession>
<name>A0A9W6W7L7_9ACTN</name>
<organism evidence="2 3">
    <name type="scientific">Actinorhabdospora filicis</name>
    <dbReference type="NCBI Taxonomy" id="1785913"/>
    <lineage>
        <taxon>Bacteria</taxon>
        <taxon>Bacillati</taxon>
        <taxon>Actinomycetota</taxon>
        <taxon>Actinomycetes</taxon>
        <taxon>Micromonosporales</taxon>
        <taxon>Micromonosporaceae</taxon>
        <taxon>Actinorhabdospora</taxon>
    </lineage>
</organism>
<protein>
    <submittedName>
        <fullName evidence="2">Uncharacterized protein</fullName>
    </submittedName>
</protein>
<keyword evidence="1" id="KW-1133">Transmembrane helix</keyword>
<evidence type="ECO:0000313" key="3">
    <source>
        <dbReference type="Proteomes" id="UP001165079"/>
    </source>
</evidence>
<evidence type="ECO:0000256" key="1">
    <source>
        <dbReference type="SAM" id="Phobius"/>
    </source>
</evidence>
<dbReference type="EMBL" id="BSTX01000001">
    <property type="protein sequence ID" value="GLZ76073.1"/>
    <property type="molecule type" value="Genomic_DNA"/>
</dbReference>
<keyword evidence="1" id="KW-0812">Transmembrane</keyword>
<evidence type="ECO:0000313" key="2">
    <source>
        <dbReference type="EMBL" id="GLZ76073.1"/>
    </source>
</evidence>